<sequence>MHFVPSLAVRPRGLLFDLLFGRQLPGCGFYVSTHNNDKASNISNEWHVR</sequence>
<organism evidence="1">
    <name type="scientific">Panicum hallii</name>
    <dbReference type="NCBI Taxonomy" id="206008"/>
    <lineage>
        <taxon>Eukaryota</taxon>
        <taxon>Viridiplantae</taxon>
        <taxon>Streptophyta</taxon>
        <taxon>Embryophyta</taxon>
        <taxon>Tracheophyta</taxon>
        <taxon>Spermatophyta</taxon>
        <taxon>Magnoliopsida</taxon>
        <taxon>Liliopsida</taxon>
        <taxon>Poales</taxon>
        <taxon>Poaceae</taxon>
        <taxon>PACMAD clade</taxon>
        <taxon>Panicoideae</taxon>
        <taxon>Panicodae</taxon>
        <taxon>Paniceae</taxon>
        <taxon>Panicinae</taxon>
        <taxon>Panicum</taxon>
        <taxon>Panicum sect. Panicum</taxon>
    </lineage>
</organism>
<protein>
    <submittedName>
        <fullName evidence="1">Uncharacterized protein</fullName>
    </submittedName>
</protein>
<dbReference type="Gramene" id="PVH64719">
    <property type="protein sequence ID" value="PVH64719"/>
    <property type="gene ID" value="PAHAL_2G340700"/>
</dbReference>
<evidence type="ECO:0000313" key="1">
    <source>
        <dbReference type="EMBL" id="PVH64719.1"/>
    </source>
</evidence>
<proteinExistence type="predicted"/>
<accession>A0A2T8KRD7</accession>
<dbReference type="EMBL" id="CM008047">
    <property type="protein sequence ID" value="PVH64719.1"/>
    <property type="molecule type" value="Genomic_DNA"/>
</dbReference>
<gene>
    <name evidence="1" type="ORF">PAHAL_2G340700</name>
</gene>
<name>A0A2T8KRD7_9POAL</name>
<reference evidence="1" key="1">
    <citation type="submission" date="2018-04" db="EMBL/GenBank/DDBJ databases">
        <title>WGS assembly of Panicum hallii.</title>
        <authorList>
            <person name="Lovell J."/>
            <person name="Jenkins J."/>
            <person name="Lowry D."/>
            <person name="Mamidi S."/>
            <person name="Sreedasyam A."/>
            <person name="Weng X."/>
            <person name="Barry K."/>
            <person name="Bonette J."/>
            <person name="Campitelli B."/>
            <person name="Daum C."/>
            <person name="Gordon S."/>
            <person name="Gould B."/>
            <person name="Lipzen A."/>
            <person name="Macqueen A."/>
            <person name="Palacio-Mejia J."/>
            <person name="Plott C."/>
            <person name="Shakirov E."/>
            <person name="Shu S."/>
            <person name="Yoshinaga Y."/>
            <person name="Zane M."/>
            <person name="Rokhsar D."/>
            <person name="Grimwood J."/>
            <person name="Schmutz J."/>
            <person name="Juenger T."/>
        </authorList>
    </citation>
    <scope>NUCLEOTIDE SEQUENCE [LARGE SCALE GENOMIC DNA]</scope>
    <source>
        <strain evidence="1">FIL2</strain>
    </source>
</reference>
<dbReference type="Proteomes" id="UP000243499">
    <property type="component" value="Chromosome 2"/>
</dbReference>
<dbReference type="AlphaFoldDB" id="A0A2T8KRD7"/>